<feature type="transmembrane region" description="Helical" evidence="2">
    <location>
        <begin position="44"/>
        <end position="64"/>
    </location>
</feature>
<evidence type="ECO:0000256" key="2">
    <source>
        <dbReference type="SAM" id="Phobius"/>
    </source>
</evidence>
<feature type="transmembrane region" description="Helical" evidence="2">
    <location>
        <begin position="228"/>
        <end position="247"/>
    </location>
</feature>
<evidence type="ECO:0008006" key="5">
    <source>
        <dbReference type="Google" id="ProtNLM"/>
    </source>
</evidence>
<dbReference type="Pfam" id="PF14476">
    <property type="entry name" value="Chloroplast_duf"/>
    <property type="match status" value="1"/>
</dbReference>
<dbReference type="Proteomes" id="UP000325577">
    <property type="component" value="Linkage Group LG9"/>
</dbReference>
<protein>
    <recommendedName>
        <fullName evidence="5">F-box protein</fullName>
    </recommendedName>
</protein>
<dbReference type="EMBL" id="CM018052">
    <property type="protein sequence ID" value="KAA8515525.1"/>
    <property type="molecule type" value="Genomic_DNA"/>
</dbReference>
<evidence type="ECO:0000256" key="1">
    <source>
        <dbReference type="SAM" id="MobiDB-lite"/>
    </source>
</evidence>
<feature type="transmembrane region" description="Helical" evidence="2">
    <location>
        <begin position="70"/>
        <end position="93"/>
    </location>
</feature>
<proteinExistence type="predicted"/>
<keyword evidence="2" id="KW-0472">Membrane</keyword>
<reference evidence="3 4" key="1">
    <citation type="submission" date="2019-09" db="EMBL/GenBank/DDBJ databases">
        <title>A chromosome-level genome assembly of the Chinese tupelo Nyssa sinensis.</title>
        <authorList>
            <person name="Yang X."/>
            <person name="Kang M."/>
            <person name="Yang Y."/>
            <person name="Xiong H."/>
            <person name="Wang M."/>
            <person name="Zhang Z."/>
            <person name="Wang Z."/>
            <person name="Wu H."/>
            <person name="Ma T."/>
            <person name="Liu J."/>
            <person name="Xi Z."/>
        </authorList>
    </citation>
    <scope>NUCLEOTIDE SEQUENCE [LARGE SCALE GENOMIC DNA]</scope>
    <source>
        <strain evidence="3">J267</strain>
        <tissue evidence="3">Leaf</tissue>
    </source>
</reference>
<sequence>MEQSVKVAADDMATAKLYAVMEAVADRVEMHTNIDEQRDNWNSLLLNSINMITLTATTMAGLAATTGGMGASLLAFKLSSTLLFSAATGMLVVMNKIQPSQLAEEQRNAARLFKQLHGKIQTILALRSPTQSDVNEMMEKVLALDKAYPLPLVGVMLEKFPATFEPAVWWPSNHFQRGRKLHEAKQTKKNGWSEEMEMEMREIVELLKRKDTADYVRLGNLALKINKVLAVSGPVLTGMAAIGSAFVGTSSHGSLAMTAAVVAGALATIVNTLEHGGQVGMVFEMYRNGAGFFELMKESIESTLDEKEAEKREDGELFEMKVALELGRSLPQLRDLATTSASSRSDHGGGSTQRGSHQNPPFRSKYFITFNQDLFGKLIRGMVWAIVRRKVASGASSTLGTGQSLGRIRPAAVAAAPRGYITTTTVNEMPCLGSGSKVVRHCGHHGFPFNSNLVRLGKSLLSSFFHVP</sequence>
<dbReference type="PANTHER" id="PTHR33358:SF12">
    <property type="entry name" value="F-BOX PROTEIN WITH A DOMAIN PROTEIN"/>
    <property type="match status" value="1"/>
</dbReference>
<accession>A0A5J4ZAB4</accession>
<gene>
    <name evidence="3" type="ORF">F0562_018864</name>
</gene>
<feature type="transmembrane region" description="Helical" evidence="2">
    <location>
        <begin position="253"/>
        <end position="273"/>
    </location>
</feature>
<name>A0A5J4ZAB4_9ASTE</name>
<evidence type="ECO:0000313" key="3">
    <source>
        <dbReference type="EMBL" id="KAA8515525.1"/>
    </source>
</evidence>
<keyword evidence="2" id="KW-1133">Transmembrane helix</keyword>
<dbReference type="OrthoDB" id="1897643at2759"/>
<evidence type="ECO:0000313" key="4">
    <source>
        <dbReference type="Proteomes" id="UP000325577"/>
    </source>
</evidence>
<keyword evidence="2" id="KW-0812">Transmembrane</keyword>
<keyword evidence="4" id="KW-1185">Reference proteome</keyword>
<dbReference type="PANTHER" id="PTHR33358">
    <property type="entry name" value="F-BOX PROTEIN WITH A DOMAIN PROTEIN"/>
    <property type="match status" value="1"/>
</dbReference>
<organism evidence="3 4">
    <name type="scientific">Nyssa sinensis</name>
    <dbReference type="NCBI Taxonomy" id="561372"/>
    <lineage>
        <taxon>Eukaryota</taxon>
        <taxon>Viridiplantae</taxon>
        <taxon>Streptophyta</taxon>
        <taxon>Embryophyta</taxon>
        <taxon>Tracheophyta</taxon>
        <taxon>Spermatophyta</taxon>
        <taxon>Magnoliopsida</taxon>
        <taxon>eudicotyledons</taxon>
        <taxon>Gunneridae</taxon>
        <taxon>Pentapetalae</taxon>
        <taxon>asterids</taxon>
        <taxon>Cornales</taxon>
        <taxon>Nyssaceae</taxon>
        <taxon>Nyssa</taxon>
    </lineage>
</organism>
<dbReference type="AlphaFoldDB" id="A0A5J4ZAB4"/>
<dbReference type="InterPro" id="IPR027949">
    <property type="entry name" value="Chloroplast_duf"/>
</dbReference>
<feature type="region of interest" description="Disordered" evidence="1">
    <location>
        <begin position="336"/>
        <end position="360"/>
    </location>
</feature>